<dbReference type="InterPro" id="IPR017642">
    <property type="entry name" value="DNA_S_mod_DndB"/>
</dbReference>
<dbReference type="InterPro" id="IPR017601">
    <property type="entry name" value="DGQHR-contain_dom"/>
</dbReference>
<protein>
    <submittedName>
        <fullName evidence="1">DNA sulfur modification protein DndB</fullName>
    </submittedName>
</protein>
<dbReference type="CDD" id="cd16412">
    <property type="entry name" value="dndB"/>
    <property type="match status" value="1"/>
</dbReference>
<dbReference type="KEGG" id="tog:HNI00_08035"/>
<proteinExistence type="predicted"/>
<organism evidence="1">
    <name type="scientific">Thermoleptolyngbya oregonensis NK1-22</name>
    <dbReference type="NCBI Taxonomy" id="2547457"/>
    <lineage>
        <taxon>Bacteria</taxon>
        <taxon>Bacillati</taxon>
        <taxon>Cyanobacteriota</taxon>
        <taxon>Cyanophyceae</taxon>
        <taxon>Oculatellales</taxon>
        <taxon>Oculatellaceae</taxon>
        <taxon>Thermoleptolyngbya</taxon>
    </lineage>
</organism>
<dbReference type="NCBIfam" id="TIGR03233">
    <property type="entry name" value="DNA_S_dndB"/>
    <property type="match status" value="1"/>
</dbReference>
<name>A0AA96Y3I8_9CYAN</name>
<dbReference type="Pfam" id="PF14072">
    <property type="entry name" value="DndB"/>
    <property type="match status" value="1"/>
</dbReference>
<dbReference type="NCBIfam" id="TIGR03187">
    <property type="entry name" value="DGQHR"/>
    <property type="match status" value="1"/>
</dbReference>
<dbReference type="EMBL" id="CP053540">
    <property type="protein sequence ID" value="WOB43110.1"/>
    <property type="molecule type" value="Genomic_DNA"/>
</dbReference>
<evidence type="ECO:0000313" key="1">
    <source>
        <dbReference type="EMBL" id="WOB43110.1"/>
    </source>
</evidence>
<gene>
    <name evidence="1" type="primary">dndB</name>
    <name evidence="1" type="ORF">HNI00_08035</name>
</gene>
<dbReference type="REBASE" id="768964">
    <property type="entry name" value="M.TorNK122DndBP"/>
</dbReference>
<sequence length="350" mass="39608">MVLPFEYVFPAIRGIQAGREYYVSMCPIRLIPKLFSFDDEEIPAELRAQRILNKVRVPEIAQYILDNTKSYVFSAITVSINARISFEPFGSEDIGVLKVPMDARFIINDGQHRRAAFEMALKENPELGDETIAVVFFLDIGLKRSQQMFTDLNRYAARPDPSLNILYDHRDRKAILSKAVMKSVKIFEKLTDTERSSLPPRSSKLFTLSGIYTATNMLLSNHKDVDLDIQTSLASQYWNAVSSEMLDWQNVLEKKVAAGELRRDYVHSHAVTLVGLGGAGAALISAYPDDWSDRLQPLRRINWERSNPVWQGFVISGGSVHNNRTSRSFMTAYLKNALGLSLTPDEKNLL</sequence>
<reference evidence="1" key="1">
    <citation type="submission" date="2020-05" db="EMBL/GenBank/DDBJ databases">
        <authorList>
            <person name="Zhu T."/>
            <person name="Keshari N."/>
            <person name="Lu X."/>
        </authorList>
    </citation>
    <scope>NUCLEOTIDE SEQUENCE</scope>
    <source>
        <strain evidence="1">NK1-22</strain>
    </source>
</reference>
<dbReference type="AlphaFoldDB" id="A0AA96Y3I8"/>
<dbReference type="RefSeq" id="WP_316792282.1">
    <property type="nucleotide sequence ID" value="NZ_CP053540.1"/>
</dbReference>
<accession>A0AA96Y3I8</accession>